<evidence type="ECO:0000256" key="2">
    <source>
        <dbReference type="ARBA" id="ARBA00022741"/>
    </source>
</evidence>
<organism evidence="6 7">
    <name type="scientific">Rhodococcoides corynebacterioides</name>
    <dbReference type="NCBI Taxonomy" id="53972"/>
    <lineage>
        <taxon>Bacteria</taxon>
        <taxon>Bacillati</taxon>
        <taxon>Actinomycetota</taxon>
        <taxon>Actinomycetes</taxon>
        <taxon>Mycobacteriales</taxon>
        <taxon>Nocardiaceae</taxon>
        <taxon>Rhodococcoides</taxon>
    </lineage>
</organism>
<reference evidence="6 7" key="1">
    <citation type="submission" date="2021-01" db="EMBL/GenBank/DDBJ databases">
        <title>Genomics of switchgrass bacterial isolates.</title>
        <authorList>
            <person name="Shade A."/>
        </authorList>
    </citation>
    <scope>NUCLEOTIDE SEQUENCE [LARGE SCALE GENOMIC DNA]</scope>
    <source>
        <strain evidence="6 7">PvP111</strain>
    </source>
</reference>
<protein>
    <submittedName>
        <fullName evidence="6">Nucleotide-binding universal stress UspA family protein</fullName>
    </submittedName>
</protein>
<evidence type="ECO:0000256" key="3">
    <source>
        <dbReference type="ARBA" id="ARBA00022840"/>
    </source>
</evidence>
<dbReference type="InterPro" id="IPR006016">
    <property type="entry name" value="UspA"/>
</dbReference>
<evidence type="ECO:0000259" key="5">
    <source>
        <dbReference type="Pfam" id="PF00582"/>
    </source>
</evidence>
<dbReference type="InterPro" id="IPR014729">
    <property type="entry name" value="Rossmann-like_a/b/a_fold"/>
</dbReference>
<keyword evidence="7" id="KW-1185">Reference proteome</keyword>
<feature type="domain" description="UspA" evidence="5">
    <location>
        <begin position="6"/>
        <end position="134"/>
    </location>
</feature>
<dbReference type="PRINTS" id="PR01438">
    <property type="entry name" value="UNVRSLSTRESS"/>
</dbReference>
<dbReference type="PANTHER" id="PTHR46268">
    <property type="entry name" value="STRESS RESPONSE PROTEIN NHAX"/>
    <property type="match status" value="1"/>
</dbReference>
<comment type="caution">
    <text evidence="6">The sequence shown here is derived from an EMBL/GenBank/DDBJ whole genome shotgun (WGS) entry which is preliminary data.</text>
</comment>
<dbReference type="EMBL" id="JAFBBK010000001">
    <property type="protein sequence ID" value="MBM7415362.1"/>
    <property type="molecule type" value="Genomic_DNA"/>
</dbReference>
<keyword evidence="4" id="KW-0732">Signal</keyword>
<proteinExistence type="inferred from homology"/>
<feature type="chain" id="PRO_5047056797" evidence="4">
    <location>
        <begin position="48"/>
        <end position="277"/>
    </location>
</feature>
<dbReference type="SUPFAM" id="SSF52402">
    <property type="entry name" value="Adenine nucleotide alpha hydrolases-like"/>
    <property type="match status" value="2"/>
</dbReference>
<feature type="domain" description="UspA" evidence="5">
    <location>
        <begin position="147"/>
        <end position="274"/>
    </location>
</feature>
<dbReference type="Gene3D" id="3.40.50.620">
    <property type="entry name" value="HUPs"/>
    <property type="match status" value="2"/>
</dbReference>
<dbReference type="PANTHER" id="PTHR46268:SF27">
    <property type="entry name" value="UNIVERSAL STRESS PROTEIN RV2623"/>
    <property type="match status" value="1"/>
</dbReference>
<dbReference type="Pfam" id="PF00582">
    <property type="entry name" value="Usp"/>
    <property type="match status" value="2"/>
</dbReference>
<evidence type="ECO:0000313" key="7">
    <source>
        <dbReference type="Proteomes" id="UP000703038"/>
    </source>
</evidence>
<sequence>MPVSHPVVVGVDGSSAALAAVRWATRLCTARGLPLVLVTAVSAPAFADVDNGAASALDRILSDGVDAARAVAADVSVSTETHHGTPAGVLVERSTEAAMIVVGTRGLGEFTGGLSASVSTAVATHASCAVTVVPLDTPPSEGAEHAVVVGVDGTDNSVPAVRWAFEIASSRGASLIAVHAWSDIDVPGGRGRSAEDEEAVLAETMAGWSQDYPDVEVQRVVVQDRPVRELVARSAEADLVVVGRRGRGGFTSLLLGSTSRAVMHSVDVPVTVVPSPA</sequence>
<dbReference type="RefSeq" id="WP_204868385.1">
    <property type="nucleotide sequence ID" value="NZ_JAFBBK010000001.1"/>
</dbReference>
<evidence type="ECO:0000313" key="6">
    <source>
        <dbReference type="EMBL" id="MBM7415362.1"/>
    </source>
</evidence>
<dbReference type="Proteomes" id="UP000703038">
    <property type="component" value="Unassembled WGS sequence"/>
</dbReference>
<dbReference type="InterPro" id="IPR006015">
    <property type="entry name" value="Universal_stress_UspA"/>
</dbReference>
<keyword evidence="3" id="KW-0067">ATP-binding</keyword>
<feature type="signal peptide" evidence="4">
    <location>
        <begin position="1"/>
        <end position="47"/>
    </location>
</feature>
<keyword evidence="2" id="KW-0547">Nucleotide-binding</keyword>
<evidence type="ECO:0000256" key="1">
    <source>
        <dbReference type="ARBA" id="ARBA00008791"/>
    </source>
</evidence>
<evidence type="ECO:0000256" key="4">
    <source>
        <dbReference type="SAM" id="SignalP"/>
    </source>
</evidence>
<accession>A0ABS2KU15</accession>
<name>A0ABS2KU15_9NOCA</name>
<comment type="similarity">
    <text evidence="1">Belongs to the universal stress protein A family.</text>
</comment>
<gene>
    <name evidence="6" type="ORF">JOE42_002095</name>
</gene>